<dbReference type="OrthoDB" id="765989at2759"/>
<evidence type="ECO:0000313" key="2">
    <source>
        <dbReference type="Proteomes" id="UP000189703"/>
    </source>
</evidence>
<dbReference type="PROSITE" id="PS50213">
    <property type="entry name" value="FAS1"/>
    <property type="match status" value="1"/>
</dbReference>
<keyword evidence="2" id="KW-1185">Reference proteome</keyword>
<organism evidence="2 3">
    <name type="scientific">Nelumbo nucifera</name>
    <name type="common">Sacred lotus</name>
    <dbReference type="NCBI Taxonomy" id="4432"/>
    <lineage>
        <taxon>Eukaryota</taxon>
        <taxon>Viridiplantae</taxon>
        <taxon>Streptophyta</taxon>
        <taxon>Embryophyta</taxon>
        <taxon>Tracheophyta</taxon>
        <taxon>Spermatophyta</taxon>
        <taxon>Magnoliopsida</taxon>
        <taxon>Proteales</taxon>
        <taxon>Nelumbonaceae</taxon>
        <taxon>Nelumbo</taxon>
    </lineage>
</organism>
<gene>
    <name evidence="3" type="primary">LOC104590152</name>
</gene>
<proteinExistence type="inferred from homology"/>
<dbReference type="InterPro" id="IPR036378">
    <property type="entry name" value="FAS1_dom_sf"/>
</dbReference>
<reference evidence="3" key="1">
    <citation type="submission" date="2025-08" db="UniProtKB">
        <authorList>
            <consortium name="RefSeq"/>
        </authorList>
    </citation>
    <scope>IDENTIFICATION</scope>
</reference>
<evidence type="ECO:0000313" key="3">
    <source>
        <dbReference type="RefSeq" id="XP_010247034.1"/>
    </source>
</evidence>
<dbReference type="Pfam" id="PF02469">
    <property type="entry name" value="Fasciclin"/>
    <property type="match status" value="1"/>
</dbReference>
<dbReference type="Gene3D" id="2.30.180.10">
    <property type="entry name" value="FAS1 domain"/>
    <property type="match status" value="1"/>
</dbReference>
<dbReference type="InterPro" id="IPR000782">
    <property type="entry name" value="FAS1_domain"/>
</dbReference>
<dbReference type="Proteomes" id="UP000189703">
    <property type="component" value="Unplaced"/>
</dbReference>
<dbReference type="GeneID" id="104590152"/>
<protein>
    <submittedName>
        <fullName evidence="3">Fasciclin-like arabinogalactan protein 21</fullName>
    </submittedName>
</protein>
<accession>A0A1U7ZG23</accession>
<dbReference type="RefSeq" id="XP_010247034.1">
    <property type="nucleotide sequence ID" value="XM_010248732.1"/>
</dbReference>
<evidence type="ECO:0000256" key="1">
    <source>
        <dbReference type="ARBA" id="ARBA00007843"/>
    </source>
</evidence>
<dbReference type="PANTHER" id="PTHR33985:SF2">
    <property type="entry name" value="EXPRESSED PROTEIN"/>
    <property type="match status" value="1"/>
</dbReference>
<dbReference type="OMA" id="HIVPNRY"/>
<dbReference type="InterPro" id="IPR052806">
    <property type="entry name" value="Fasciclin-like_AGP"/>
</dbReference>
<dbReference type="AlphaFoldDB" id="A0A1U7ZG23"/>
<dbReference type="KEGG" id="nnu:104590152"/>
<dbReference type="PANTHER" id="PTHR33985">
    <property type="entry name" value="OS02G0491300 PROTEIN-RELATED"/>
    <property type="match status" value="1"/>
</dbReference>
<dbReference type="eggNOG" id="ENOG502QQCB">
    <property type="taxonomic scope" value="Eukaryota"/>
</dbReference>
<sequence>MDTRLQLTVLLLSVLASFSFSRTSFAAGEETPSLPLSSPPSSPLLSQEIQESFTLTTLLEPILANLGFHELAMAVPSLSDSAFTTWNGPSTLFAPTDASIRSCGSCSVPRLLREHIVPGIFSLDYMRKLAFGTKIETMSSGRCITVTSADNNSKIFVGGVEITQPDIFNNGIIVVHGLNGFVAPLSPFSCNVERMTSLSFPPQPSAPERTQYFTQSPVMRLMLRDAMLRLRNNGFSVLSLAMRVKYAELVNLQNMTIFTLDDMSIFSGGHAYVSNVRFHIVPNRYLMNVDLSKLPAGTLLPSLEHGQNLVVTTAGGGPSPMRINYVRIKIPDVMHNLKIVVHSVYLPFPHLHPTAAFNGIGGAWDSTAVIGDGGMFPARNVGESVRTSGSCDALEKDGSCAVPPVPEIKATMEIDDHHSL</sequence>
<dbReference type="SUPFAM" id="SSF82153">
    <property type="entry name" value="FAS1 domain"/>
    <property type="match status" value="1"/>
</dbReference>
<comment type="similarity">
    <text evidence="1">Belongs to the fasciclin-like AGP family.</text>
</comment>
<name>A0A1U7ZG23_NELNU</name>
<dbReference type="SMART" id="SM00554">
    <property type="entry name" value="FAS1"/>
    <property type="match status" value="1"/>
</dbReference>